<feature type="transmembrane region" description="Helical" evidence="2">
    <location>
        <begin position="328"/>
        <end position="347"/>
    </location>
</feature>
<feature type="transmembrane region" description="Helical" evidence="2">
    <location>
        <begin position="212"/>
        <end position="243"/>
    </location>
</feature>
<evidence type="ECO:0000256" key="1">
    <source>
        <dbReference type="SAM" id="MobiDB-lite"/>
    </source>
</evidence>
<proteinExistence type="predicted"/>
<feature type="compositionally biased region" description="Low complexity" evidence="1">
    <location>
        <begin position="423"/>
        <end position="432"/>
    </location>
</feature>
<gene>
    <name evidence="3" type="ORF">DMC30DRAFT_354944</name>
</gene>
<dbReference type="AlphaFoldDB" id="A0A5C5FR91"/>
<dbReference type="PANTHER" id="PTHR37490:SF1">
    <property type="entry name" value="GLYCOSYLTRANSFERASE 2-LIKE DOMAIN-CONTAINING PROTEIN"/>
    <property type="match status" value="1"/>
</dbReference>
<keyword evidence="2" id="KW-0812">Transmembrane</keyword>
<reference evidence="3 4" key="1">
    <citation type="submission" date="2019-03" db="EMBL/GenBank/DDBJ databases">
        <title>Rhodosporidium diobovatum UCD-FST 08-225 genome sequencing, assembly, and annotation.</title>
        <authorList>
            <person name="Fakankun I.U."/>
            <person name="Fristensky B."/>
            <person name="Levin D.B."/>
        </authorList>
    </citation>
    <scope>NUCLEOTIDE SEQUENCE [LARGE SCALE GENOMIC DNA]</scope>
    <source>
        <strain evidence="3 4">UCD-FST 08-225</strain>
    </source>
</reference>
<keyword evidence="2" id="KW-0472">Membrane</keyword>
<feature type="region of interest" description="Disordered" evidence="1">
    <location>
        <begin position="19"/>
        <end position="59"/>
    </location>
</feature>
<dbReference type="InterPro" id="IPR021838">
    <property type="entry name" value="DUF3431"/>
</dbReference>
<feature type="transmembrane region" description="Helical" evidence="2">
    <location>
        <begin position="264"/>
        <end position="287"/>
    </location>
</feature>
<evidence type="ECO:0000256" key="2">
    <source>
        <dbReference type="SAM" id="Phobius"/>
    </source>
</evidence>
<feature type="transmembrane region" description="Helical" evidence="2">
    <location>
        <begin position="299"/>
        <end position="321"/>
    </location>
</feature>
<feature type="transmembrane region" description="Helical" evidence="2">
    <location>
        <begin position="94"/>
        <end position="114"/>
    </location>
</feature>
<comment type="caution">
    <text evidence="3">The sequence shown here is derived from an EMBL/GenBank/DDBJ whole genome shotgun (WGS) entry which is preliminary data.</text>
</comment>
<sequence length="764" mass="81788">MRPSRDYQEDAVLQEVEELLEQDRRDSFTSTTSTTAGGGGGHSRHSSRGHTPPLPPIRPTARTVLASHAALILTATLAARQLARLARLSSRSTVALPLAHFVALALAALVYGWLRPIRGHAHAAPSALELGKGSHLGVNAASSRRQAWAAGAVVAVCLNLRVWELRSGQPRLSEALEVFAIPALLALSPWLAGRLQTSSLWHVTPTTAFSAAAAAATFLVGFALIGVPAHGGALVLALVRIPLEATSLVMLKNGLADEARMSSFFTGGVLSATFTALLFLPVAYLTLPAAPAPSFGPSGYVSFSATLVLTLLAQVALLFHLSTTTSPLAAAVSVFPRNLVLLVWSAFGREGIALRENWIQVVLVYACGSAALTWTETELSDALVKARKPASPYVPLGSHAHTEPPSPSSSVTLASPPTHKHSGTSSSSDHGSLPSILSLVPFVPLLAYLITTPATTSSLSSACTYLPPYLRSTVCPVSTSAPVSRSVDLVVSYYDEDLARAETHISFIRGTDFVRRRNNRVVVYNKGMRSEQEIRKGLKLKWADEVVPLPNLGREGATYLTHILLHYNSTLSAISPAWHSTSPPPHQLAAPLAHLRTTTLADTTYFLQPHLAWDWIAKPRLAEVSDASGFAHFGPLVRSECGNDVRAPVNLPVVKELYNIFAGEICPPGGQLAAWSAQMAVSKRRILAQPYARYASISALMEAPQGHWIHDQWGPNESGGPSNPALGHSLERAWPVIFSCRDVALADGCPDDEYRRDKCQCLDT</sequence>
<feature type="region of interest" description="Disordered" evidence="1">
    <location>
        <begin position="395"/>
        <end position="432"/>
    </location>
</feature>
<dbReference type="PANTHER" id="PTHR37490">
    <property type="entry name" value="EXPRESSED PROTEIN"/>
    <property type="match status" value="1"/>
</dbReference>
<evidence type="ECO:0000313" key="4">
    <source>
        <dbReference type="Proteomes" id="UP000311382"/>
    </source>
</evidence>
<dbReference type="Pfam" id="PF11913">
    <property type="entry name" value="DUF3431"/>
    <property type="match status" value="1"/>
</dbReference>
<dbReference type="OrthoDB" id="28755at2759"/>
<keyword evidence="2" id="KW-1133">Transmembrane helix</keyword>
<keyword evidence="4" id="KW-1185">Reference proteome</keyword>
<dbReference type="STRING" id="5288.A0A5C5FR91"/>
<name>A0A5C5FR91_9BASI</name>
<accession>A0A5C5FR91</accession>
<dbReference type="Proteomes" id="UP000311382">
    <property type="component" value="Unassembled WGS sequence"/>
</dbReference>
<organism evidence="3 4">
    <name type="scientific">Rhodotorula diobovata</name>
    <dbReference type="NCBI Taxonomy" id="5288"/>
    <lineage>
        <taxon>Eukaryota</taxon>
        <taxon>Fungi</taxon>
        <taxon>Dikarya</taxon>
        <taxon>Basidiomycota</taxon>
        <taxon>Pucciniomycotina</taxon>
        <taxon>Microbotryomycetes</taxon>
        <taxon>Sporidiobolales</taxon>
        <taxon>Sporidiobolaceae</taxon>
        <taxon>Rhodotorula</taxon>
    </lineage>
</organism>
<protein>
    <submittedName>
        <fullName evidence="3">Proteophosphoglycan ppg4</fullName>
    </submittedName>
</protein>
<dbReference type="EMBL" id="SOZI01000122">
    <property type="protein sequence ID" value="TNY18772.1"/>
    <property type="molecule type" value="Genomic_DNA"/>
</dbReference>
<evidence type="ECO:0000313" key="3">
    <source>
        <dbReference type="EMBL" id="TNY18772.1"/>
    </source>
</evidence>